<evidence type="ECO:0000256" key="16">
    <source>
        <dbReference type="SAM" id="MobiDB-lite"/>
    </source>
</evidence>
<dbReference type="Proteomes" id="UP000295070">
    <property type="component" value="Chromosome 3"/>
</dbReference>
<feature type="signal peptide" evidence="17">
    <location>
        <begin position="1"/>
        <end position="18"/>
    </location>
</feature>
<feature type="compositionally biased region" description="Basic and acidic residues" evidence="16">
    <location>
        <begin position="331"/>
        <end position="347"/>
    </location>
</feature>
<sequence length="620" mass="70158">MRLEKLLAALCCLQEIECCETSTPSPPPSVRDNVQEEESTPPPTGGRENCRKNEYSLPQTNCPPGNMFNEEEDWSDEQDAQVLSNTVLRNPQKANSSTNGKSTVVGKKSLMRTLQTLGSVPEWKNDDHQQSSDSEAEVPSHSQKRKNRRKKRKKAEMTAEQQENEDVDQTVNEEKPLTKKRKKDNKFAALKVKITSMGETQDKELTKSATVNINKPENTEKLSRQQWKNKMKNKRKCKNKYSQNNPEMEVRKAESAEQHKPKEEVKMDSYSSNSQTPAKKKEKQCKPQKRKKTEADTAISSPTETQTHKEEKQQIGGRVEKGATESSADGSKQKADERVVEIADDQHQSPTKRPMPSKEQILKREKLRKMLHSQEAVRQESPAELKDELVEPEEEVKQDRSASLRSRMEQRLESARFRYINEVLYSTSSGEAKRMFQLDPQAFGIYHRGYTAQVRRWPANPVDAIISYILKKPSSLVVADFGCGDCKIACSVKNKVHSFDLAAACELVTVCDMANVPLRDGSVDIAVFCLSLMGTNLADFLAEANRVLKKGGVLKIAEVASRFENVRNFVSALASLGFKMVSKDTENTHFYSFELMKTGDAPENIKKFGLQLRPCVYKKR</sequence>
<evidence type="ECO:0000313" key="19">
    <source>
        <dbReference type="Proteomes" id="UP000295070"/>
    </source>
</evidence>
<evidence type="ECO:0000256" key="2">
    <source>
        <dbReference type="ARBA" id="ARBA00006301"/>
    </source>
</evidence>
<evidence type="ECO:0000313" key="18">
    <source>
        <dbReference type="EMBL" id="TDH14650.1"/>
    </source>
</evidence>
<dbReference type="AlphaFoldDB" id="A0A484DIY3"/>
<comment type="caution">
    <text evidence="18">The sequence shown here is derived from an EMBL/GenBank/DDBJ whole genome shotgun (WGS) entry which is preliminary data.</text>
</comment>
<evidence type="ECO:0000256" key="3">
    <source>
        <dbReference type="ARBA" id="ARBA00020203"/>
    </source>
</evidence>
<feature type="compositionally biased region" description="Basic and acidic residues" evidence="16">
    <location>
        <begin position="375"/>
        <end position="402"/>
    </location>
</feature>
<evidence type="ECO:0000256" key="4">
    <source>
        <dbReference type="ARBA" id="ARBA00022491"/>
    </source>
</evidence>
<feature type="compositionally biased region" description="Basic residues" evidence="16">
    <location>
        <begin position="227"/>
        <end position="239"/>
    </location>
</feature>
<keyword evidence="7 15" id="KW-0808">Transferase</keyword>
<feature type="chain" id="PRO_5019773052" description="Ribosomal RNA-processing protein 8" evidence="17">
    <location>
        <begin position="19"/>
        <end position="620"/>
    </location>
</feature>
<dbReference type="GO" id="GO:0032259">
    <property type="term" value="P:methylation"/>
    <property type="evidence" value="ECO:0007669"/>
    <property type="project" value="UniProtKB-KW"/>
</dbReference>
<feature type="compositionally biased region" description="Basic and acidic residues" evidence="16">
    <location>
        <begin position="248"/>
        <end position="267"/>
    </location>
</feature>
<feature type="compositionally biased region" description="Basic and acidic residues" evidence="16">
    <location>
        <begin position="306"/>
        <end position="323"/>
    </location>
</feature>
<evidence type="ECO:0000256" key="13">
    <source>
        <dbReference type="ARBA" id="ARBA00057870"/>
    </source>
</evidence>
<keyword evidence="9" id="KW-0156">Chromatin regulator</keyword>
<feature type="region of interest" description="Disordered" evidence="16">
    <location>
        <begin position="371"/>
        <end position="402"/>
    </location>
</feature>
<dbReference type="EC" id="2.1.1.-" evidence="15"/>
<keyword evidence="8 15" id="KW-0949">S-adenosyl-L-methionine</keyword>
<dbReference type="InterPro" id="IPR042036">
    <property type="entry name" value="RRP8_N"/>
</dbReference>
<dbReference type="FunFam" id="1.10.10.2150:FF:000001">
    <property type="entry name" value="Ribosomal RNA-processing protein 8"/>
    <property type="match status" value="1"/>
</dbReference>
<dbReference type="GO" id="GO:0033553">
    <property type="term" value="C:rDNA heterochromatin"/>
    <property type="evidence" value="ECO:0007669"/>
    <property type="project" value="TreeGrafter"/>
</dbReference>
<dbReference type="GO" id="GO:0000183">
    <property type="term" value="P:rDNA heterochromatin formation"/>
    <property type="evidence" value="ECO:0007669"/>
    <property type="project" value="TreeGrafter"/>
</dbReference>
<keyword evidence="17" id="KW-0732">Signal</keyword>
<evidence type="ECO:0000256" key="5">
    <source>
        <dbReference type="ARBA" id="ARBA00022552"/>
    </source>
</evidence>
<dbReference type="Pfam" id="PF05148">
    <property type="entry name" value="Methyltransf_8"/>
    <property type="match status" value="1"/>
</dbReference>
<protein>
    <recommendedName>
        <fullName evidence="3 15">Ribosomal RNA-processing protein 8</fullName>
        <ecNumber evidence="15">2.1.1.-</ecNumber>
    </recommendedName>
</protein>
<name>A0A484DIY3_PERFV</name>
<keyword evidence="11" id="KW-0804">Transcription</keyword>
<feature type="compositionally biased region" description="Basic residues" evidence="16">
    <location>
        <begin position="278"/>
        <end position="292"/>
    </location>
</feature>
<proteinExistence type="inferred from homology"/>
<dbReference type="Gene3D" id="1.10.10.2150">
    <property type="entry name" value="Ribosomal RNA-processing protein 8, N-terminal domain"/>
    <property type="match status" value="1"/>
</dbReference>
<dbReference type="STRING" id="8167.A0A484DIY3"/>
<feature type="compositionally biased region" description="Acidic residues" evidence="16">
    <location>
        <begin position="69"/>
        <end position="79"/>
    </location>
</feature>
<dbReference type="PANTHER" id="PTHR12787">
    <property type="entry name" value="RIBOSOMAL RNA-PROCESSING PROTEIN 8"/>
    <property type="match status" value="1"/>
</dbReference>
<evidence type="ECO:0000256" key="17">
    <source>
        <dbReference type="SAM" id="SignalP"/>
    </source>
</evidence>
<dbReference type="InterPro" id="IPR029063">
    <property type="entry name" value="SAM-dependent_MTases_sf"/>
</dbReference>
<evidence type="ECO:0000256" key="9">
    <source>
        <dbReference type="ARBA" id="ARBA00022853"/>
    </source>
</evidence>
<evidence type="ECO:0000256" key="12">
    <source>
        <dbReference type="ARBA" id="ARBA00023242"/>
    </source>
</evidence>
<evidence type="ECO:0000256" key="10">
    <source>
        <dbReference type="ARBA" id="ARBA00023015"/>
    </source>
</evidence>
<comment type="function">
    <text evidence="15">Probable methyltransferase required to silence rDNA.</text>
</comment>
<dbReference type="InterPro" id="IPR007823">
    <property type="entry name" value="RRP8"/>
</dbReference>
<dbReference type="PANTHER" id="PTHR12787:SF0">
    <property type="entry name" value="RIBOSOMAL RNA-PROCESSING PROTEIN 8"/>
    <property type="match status" value="1"/>
</dbReference>
<comment type="similarity">
    <text evidence="2 15">Belongs to the methyltransferase superfamily. RRP8 family.</text>
</comment>
<evidence type="ECO:0000256" key="15">
    <source>
        <dbReference type="RuleBase" id="RU365074"/>
    </source>
</evidence>
<dbReference type="GO" id="GO:0005677">
    <property type="term" value="C:chromatin silencing complex"/>
    <property type="evidence" value="ECO:0007669"/>
    <property type="project" value="TreeGrafter"/>
</dbReference>
<feature type="compositionally biased region" description="Basic residues" evidence="16">
    <location>
        <begin position="142"/>
        <end position="154"/>
    </location>
</feature>
<evidence type="ECO:0000256" key="7">
    <source>
        <dbReference type="ARBA" id="ARBA00022679"/>
    </source>
</evidence>
<evidence type="ECO:0000256" key="11">
    <source>
        <dbReference type="ARBA" id="ARBA00023163"/>
    </source>
</evidence>
<feature type="compositionally biased region" description="Polar residues" evidence="16">
    <location>
        <begin position="207"/>
        <end position="216"/>
    </location>
</feature>
<evidence type="ECO:0000256" key="1">
    <source>
        <dbReference type="ARBA" id="ARBA00004604"/>
    </source>
</evidence>
<keyword evidence="19" id="KW-1185">Reference proteome</keyword>
<keyword evidence="10" id="KW-0805">Transcription regulation</keyword>
<dbReference type="FunFam" id="3.40.50.150:FF:000068">
    <property type="entry name" value="Ribosomal RNA-processing protein 8"/>
    <property type="match status" value="1"/>
</dbReference>
<evidence type="ECO:0000256" key="14">
    <source>
        <dbReference type="ARBA" id="ARBA00062710"/>
    </source>
</evidence>
<evidence type="ECO:0000256" key="6">
    <source>
        <dbReference type="ARBA" id="ARBA00022603"/>
    </source>
</evidence>
<dbReference type="EMBL" id="SCKG01000003">
    <property type="protein sequence ID" value="TDH14650.1"/>
    <property type="molecule type" value="Genomic_DNA"/>
</dbReference>
<gene>
    <name evidence="18" type="ORF">EPR50_G00022550</name>
</gene>
<organism evidence="18 19">
    <name type="scientific">Perca flavescens</name>
    <name type="common">American yellow perch</name>
    <name type="synonym">Morone flavescens</name>
    <dbReference type="NCBI Taxonomy" id="8167"/>
    <lineage>
        <taxon>Eukaryota</taxon>
        <taxon>Metazoa</taxon>
        <taxon>Chordata</taxon>
        <taxon>Craniata</taxon>
        <taxon>Vertebrata</taxon>
        <taxon>Euteleostomi</taxon>
        <taxon>Actinopterygii</taxon>
        <taxon>Neopterygii</taxon>
        <taxon>Teleostei</taxon>
        <taxon>Neoteleostei</taxon>
        <taxon>Acanthomorphata</taxon>
        <taxon>Eupercaria</taxon>
        <taxon>Perciformes</taxon>
        <taxon>Percoidei</taxon>
        <taxon>Percidae</taxon>
        <taxon>Percinae</taxon>
        <taxon>Perca</taxon>
    </lineage>
</organism>
<reference evidence="18 19" key="1">
    <citation type="submission" date="2019-01" db="EMBL/GenBank/DDBJ databases">
        <title>A chromosome-scale genome assembly of the yellow perch, Perca flavescens.</title>
        <authorList>
            <person name="Feron R."/>
            <person name="Morvezen R."/>
            <person name="Bestin A."/>
            <person name="Haffray P."/>
            <person name="Klopp C."/>
            <person name="Zahm M."/>
            <person name="Cabau C."/>
            <person name="Roques C."/>
            <person name="Donnadieu C."/>
            <person name="Bouchez O."/>
            <person name="Christie M."/>
            <person name="Larson W."/>
            <person name="Guiguen Y."/>
        </authorList>
    </citation>
    <scope>NUCLEOTIDE SEQUENCE [LARGE SCALE GENOMIC DNA]</scope>
    <source>
        <strain evidence="18">YP-PL-M2</strain>
        <tissue evidence="18">Blood</tissue>
    </source>
</reference>
<comment type="function">
    <text evidence="13">Essential component of the eNoSC (energy-dependent nucleolar silencing) complex, a complex that mediates silencing of rDNA in response to intracellular energy status and acts by recruiting histone-modifying enzymes. The eNoSC complex is able to sense the energy status of cell: upon glucose starvation, elevation of NAD(+)/NADP(+) ratio activates SIRT1, leading to histone H3 deacetylation followed by dimethylation of H3 at 'Lys-9' (H3K9me2) by SUV39H1 and the formation of silent chromatin in the rDNA locus. In the complex, RRP8 binds to H3K9me2 and probably acts as a methyltransferase. Its substrates are however unknown.</text>
</comment>
<dbReference type="CDD" id="cd02440">
    <property type="entry name" value="AdoMet_MTases"/>
    <property type="match status" value="1"/>
</dbReference>
<dbReference type="Gene3D" id="3.40.50.150">
    <property type="entry name" value="Vaccinia Virus protein VP39"/>
    <property type="match status" value="1"/>
</dbReference>
<keyword evidence="5 15" id="KW-0698">rRNA processing</keyword>
<feature type="compositionally biased region" description="Polar residues" evidence="16">
    <location>
        <begin position="81"/>
        <end position="102"/>
    </location>
</feature>
<dbReference type="GO" id="GO:0005730">
    <property type="term" value="C:nucleolus"/>
    <property type="evidence" value="ECO:0007669"/>
    <property type="project" value="UniProtKB-SubCell"/>
</dbReference>
<comment type="subunit">
    <text evidence="14">Component of the eNoSC complex, composed of SIRT1, SUV39H1 and RRP8.</text>
</comment>
<dbReference type="GO" id="GO:0006364">
    <property type="term" value="P:rRNA processing"/>
    <property type="evidence" value="ECO:0007669"/>
    <property type="project" value="UniProtKB-UniRule"/>
</dbReference>
<accession>A0A484DIY3</accession>
<comment type="subcellular location">
    <subcellularLocation>
        <location evidence="1 15">Nucleus</location>
        <location evidence="1 15">Nucleolus</location>
    </subcellularLocation>
</comment>
<dbReference type="GO" id="GO:0046015">
    <property type="term" value="P:regulation of transcription by glucose"/>
    <property type="evidence" value="ECO:0007669"/>
    <property type="project" value="TreeGrafter"/>
</dbReference>
<keyword evidence="6 15" id="KW-0489">Methyltransferase</keyword>
<dbReference type="GO" id="GO:0042149">
    <property type="term" value="P:cellular response to glucose starvation"/>
    <property type="evidence" value="ECO:0007669"/>
    <property type="project" value="TreeGrafter"/>
</dbReference>
<dbReference type="GO" id="GO:0008168">
    <property type="term" value="F:methyltransferase activity"/>
    <property type="evidence" value="ECO:0007669"/>
    <property type="project" value="UniProtKB-KW"/>
</dbReference>
<keyword evidence="4" id="KW-0678">Repressor</keyword>
<keyword evidence="12 15" id="KW-0539">Nucleus</keyword>
<dbReference type="SUPFAM" id="SSF53335">
    <property type="entry name" value="S-adenosyl-L-methionine-dependent methyltransferases"/>
    <property type="match status" value="1"/>
</dbReference>
<evidence type="ECO:0000256" key="8">
    <source>
        <dbReference type="ARBA" id="ARBA00022691"/>
    </source>
</evidence>
<feature type="region of interest" description="Disordered" evidence="16">
    <location>
        <begin position="19"/>
        <end position="359"/>
    </location>
</feature>